<dbReference type="PIRSF" id="PIRSF019169">
    <property type="entry name" value="PilM"/>
    <property type="match status" value="1"/>
</dbReference>
<dbReference type="InterPro" id="IPR005883">
    <property type="entry name" value="PilM"/>
</dbReference>
<evidence type="ECO:0000313" key="2">
    <source>
        <dbReference type="Proteomes" id="UP000177947"/>
    </source>
</evidence>
<dbReference type="InterPro" id="IPR043129">
    <property type="entry name" value="ATPase_NBD"/>
</dbReference>
<dbReference type="Gene3D" id="3.30.420.40">
    <property type="match status" value="2"/>
</dbReference>
<dbReference type="Pfam" id="PF11104">
    <property type="entry name" value="PilM_2"/>
    <property type="match status" value="1"/>
</dbReference>
<dbReference type="AlphaFoldDB" id="A0A1F5C7K4"/>
<dbReference type="EMBL" id="MEYQ01000027">
    <property type="protein sequence ID" value="OGD38858.1"/>
    <property type="molecule type" value="Genomic_DNA"/>
</dbReference>
<dbReference type="PANTHER" id="PTHR32432:SF3">
    <property type="entry name" value="ETHANOLAMINE UTILIZATION PROTEIN EUTJ"/>
    <property type="match status" value="1"/>
</dbReference>
<reference evidence="1 2" key="1">
    <citation type="journal article" date="2016" name="Nat. Commun.">
        <title>Thousands of microbial genomes shed light on interconnected biogeochemical processes in an aquifer system.</title>
        <authorList>
            <person name="Anantharaman K."/>
            <person name="Brown C.T."/>
            <person name="Hug L.A."/>
            <person name="Sharon I."/>
            <person name="Castelle C.J."/>
            <person name="Probst A.J."/>
            <person name="Thomas B.C."/>
            <person name="Singh A."/>
            <person name="Wilkins M.J."/>
            <person name="Karaoz U."/>
            <person name="Brodie E.L."/>
            <person name="Williams K.H."/>
            <person name="Hubbard S.S."/>
            <person name="Banfield J.F."/>
        </authorList>
    </citation>
    <scope>NUCLEOTIDE SEQUENCE [LARGE SCALE GENOMIC DNA]</scope>
</reference>
<organism evidence="1 2">
    <name type="scientific">Candidatus Azambacteria bacterium RIFCSPLOWO2_01_FULL_37_9</name>
    <dbReference type="NCBI Taxonomy" id="1797297"/>
    <lineage>
        <taxon>Bacteria</taxon>
        <taxon>Candidatus Azamiibacteriota</taxon>
    </lineage>
</organism>
<evidence type="ECO:0000313" key="1">
    <source>
        <dbReference type="EMBL" id="OGD38858.1"/>
    </source>
</evidence>
<proteinExistence type="predicted"/>
<dbReference type="SUPFAM" id="SSF53067">
    <property type="entry name" value="Actin-like ATPase domain"/>
    <property type="match status" value="2"/>
</dbReference>
<sequence length="371" mass="40697">MLFFKPHKYLGIDIGTSSIKLVELKKDGDRVTLNNYGELKIVDFMNVKTGKVDISRLSDKELIDMIRQLLVATRTNIKNAIFSIPIFSSFVTLIDLPPMSDKELAESIPFEARKYIPVPTNEVQFSWSIIEGFRQQSSSQALANLPASKGTSSEITSRVQVLLVAVPNEIINRYKNIAKSAGLIAEFEVEAFSVVRSLIKKGIEDKGVVIIADIGAKSTDICVVDNGFLRMSHNFETSGSSITKALSESAGLNQEKAEEFKIKKGIKLASSEKLALDSILPLIDMIIFEIQRIDTGYQRRTSGRKVQKIILSGGSANLPGLVDYISNQLGIVVTIADPFSKLSASSILNQTLREIGPTFSVAVGLAERNLI</sequence>
<dbReference type="PANTHER" id="PTHR32432">
    <property type="entry name" value="CELL DIVISION PROTEIN FTSA-RELATED"/>
    <property type="match status" value="1"/>
</dbReference>
<comment type="caution">
    <text evidence="1">The sequence shown here is derived from an EMBL/GenBank/DDBJ whole genome shotgun (WGS) entry which is preliminary data.</text>
</comment>
<dbReference type="Proteomes" id="UP000177947">
    <property type="component" value="Unassembled WGS sequence"/>
</dbReference>
<dbReference type="CDD" id="cd24049">
    <property type="entry name" value="ASKHA_NBD_PilM"/>
    <property type="match status" value="1"/>
</dbReference>
<gene>
    <name evidence="1" type="ORF">A2907_00635</name>
</gene>
<name>A0A1F5C7K4_9BACT</name>
<dbReference type="Gene3D" id="3.30.1490.300">
    <property type="match status" value="1"/>
</dbReference>
<accession>A0A1F5C7K4</accession>
<dbReference type="NCBIfam" id="TIGR01175">
    <property type="entry name" value="pilM"/>
    <property type="match status" value="1"/>
</dbReference>
<dbReference type="InterPro" id="IPR050696">
    <property type="entry name" value="FtsA/MreB"/>
</dbReference>
<protein>
    <recommendedName>
        <fullName evidence="3">SHS2 domain-containing protein</fullName>
    </recommendedName>
</protein>
<evidence type="ECO:0008006" key="3">
    <source>
        <dbReference type="Google" id="ProtNLM"/>
    </source>
</evidence>